<feature type="compositionally biased region" description="Low complexity" evidence="2">
    <location>
        <begin position="1"/>
        <end position="13"/>
    </location>
</feature>
<dbReference type="PANTHER" id="PTHR43156">
    <property type="entry name" value="STAGE II SPORULATION PROTEIN E-RELATED"/>
    <property type="match status" value="1"/>
</dbReference>
<dbReference type="InterPro" id="IPR036457">
    <property type="entry name" value="PPM-type-like_dom_sf"/>
</dbReference>
<dbReference type="InterPro" id="IPR052016">
    <property type="entry name" value="Bact_Sigma-Reg"/>
</dbReference>
<feature type="region of interest" description="Disordered" evidence="2">
    <location>
        <begin position="1"/>
        <end position="38"/>
    </location>
</feature>
<dbReference type="SUPFAM" id="SSF81606">
    <property type="entry name" value="PP2C-like"/>
    <property type="match status" value="1"/>
</dbReference>
<dbReference type="InterPro" id="IPR001932">
    <property type="entry name" value="PPM-type_phosphatase-like_dom"/>
</dbReference>
<organism evidence="4 5">
    <name type="scientific">Nonomuraea monospora</name>
    <dbReference type="NCBI Taxonomy" id="568818"/>
    <lineage>
        <taxon>Bacteria</taxon>
        <taxon>Bacillati</taxon>
        <taxon>Actinomycetota</taxon>
        <taxon>Actinomycetes</taxon>
        <taxon>Streptosporangiales</taxon>
        <taxon>Streptosporangiaceae</taxon>
        <taxon>Nonomuraea</taxon>
    </lineage>
</organism>
<evidence type="ECO:0000259" key="3">
    <source>
        <dbReference type="SMART" id="SM00331"/>
    </source>
</evidence>
<dbReference type="PANTHER" id="PTHR43156:SF2">
    <property type="entry name" value="STAGE II SPORULATION PROTEIN E"/>
    <property type="match status" value="1"/>
</dbReference>
<keyword evidence="1" id="KW-0378">Hydrolase</keyword>
<keyword evidence="5" id="KW-1185">Reference proteome</keyword>
<dbReference type="EMBL" id="BAAAQX010000078">
    <property type="protein sequence ID" value="GAA2219713.1"/>
    <property type="molecule type" value="Genomic_DNA"/>
</dbReference>
<dbReference type="Gene3D" id="3.30.450.40">
    <property type="match status" value="1"/>
</dbReference>
<sequence length="452" mass="49001">MTGHDGAAASGSPQPAPGRKAEHAAEPAAEPTPARGAEHAAARAAMFGALISASHTSTLEQIPALVAEQAARVGLHDVLIYLADLQQEVLSPLTPRPAPSGAAERGEICIEGTVAGRAFQHGRTMPASVRDPRQWWVPLVDGTDRLGVLRISAPGADPATIQDMERLAGLVALLVVSKRPLSDTYARLVRRRRMSVSAEMEWRLMPQRTFATDRLVISAVMEPAYDVSGDVYDYAFEGPTAHLAIFDAMGHDTAAGLTANLALTTLRNSRHEGQGLVRAARRIDQALMGQFGGERFATGVLATLDILSGELTWVNCGHHPPVIVRRRATIELACEPGPPSGTGLGLPVTQCHDQLQPGDRLLLYTDGITEARNRQGEEFGMERFTDFLIRHQADELPVPETLRRLILHHLDYHERRLRDDATVLLVEWPGTPYTRKEAEALTGVPEGSDGLF</sequence>
<feature type="domain" description="PPM-type phosphatase" evidence="3">
    <location>
        <begin position="212"/>
        <end position="428"/>
    </location>
</feature>
<evidence type="ECO:0000256" key="1">
    <source>
        <dbReference type="ARBA" id="ARBA00022801"/>
    </source>
</evidence>
<feature type="compositionally biased region" description="Low complexity" evidence="2">
    <location>
        <begin position="26"/>
        <end position="35"/>
    </location>
</feature>
<gene>
    <name evidence="4" type="ORF">GCM10009850_121250</name>
</gene>
<protein>
    <submittedName>
        <fullName evidence="4">PP2C family protein-serine/threonine phosphatase</fullName>
    </submittedName>
</protein>
<proteinExistence type="predicted"/>
<evidence type="ECO:0000313" key="5">
    <source>
        <dbReference type="Proteomes" id="UP001499843"/>
    </source>
</evidence>
<accession>A0ABN3D5D3</accession>
<dbReference type="SMART" id="SM00331">
    <property type="entry name" value="PP2C_SIG"/>
    <property type="match status" value="1"/>
</dbReference>
<evidence type="ECO:0000313" key="4">
    <source>
        <dbReference type="EMBL" id="GAA2219713.1"/>
    </source>
</evidence>
<dbReference type="Gene3D" id="3.60.40.10">
    <property type="entry name" value="PPM-type phosphatase domain"/>
    <property type="match status" value="1"/>
</dbReference>
<comment type="caution">
    <text evidence="4">The sequence shown here is derived from an EMBL/GenBank/DDBJ whole genome shotgun (WGS) entry which is preliminary data.</text>
</comment>
<name>A0ABN3D5D3_9ACTN</name>
<dbReference type="RefSeq" id="WP_344496446.1">
    <property type="nucleotide sequence ID" value="NZ_BAAAQX010000078.1"/>
</dbReference>
<dbReference type="Pfam" id="PF07228">
    <property type="entry name" value="SpoIIE"/>
    <property type="match status" value="1"/>
</dbReference>
<reference evidence="4 5" key="1">
    <citation type="journal article" date="2019" name="Int. J. Syst. Evol. Microbiol.">
        <title>The Global Catalogue of Microorganisms (GCM) 10K type strain sequencing project: providing services to taxonomists for standard genome sequencing and annotation.</title>
        <authorList>
            <consortium name="The Broad Institute Genomics Platform"/>
            <consortium name="The Broad Institute Genome Sequencing Center for Infectious Disease"/>
            <person name="Wu L."/>
            <person name="Ma J."/>
        </authorList>
    </citation>
    <scope>NUCLEOTIDE SEQUENCE [LARGE SCALE GENOMIC DNA]</scope>
    <source>
        <strain evidence="4 5">JCM 16114</strain>
    </source>
</reference>
<evidence type="ECO:0000256" key="2">
    <source>
        <dbReference type="SAM" id="MobiDB-lite"/>
    </source>
</evidence>
<dbReference type="InterPro" id="IPR029016">
    <property type="entry name" value="GAF-like_dom_sf"/>
</dbReference>
<dbReference type="Proteomes" id="UP001499843">
    <property type="component" value="Unassembled WGS sequence"/>
</dbReference>